<dbReference type="PROSITE" id="PS51186">
    <property type="entry name" value="GNAT"/>
    <property type="match status" value="1"/>
</dbReference>
<comment type="caution">
    <text evidence="2">The sequence shown here is derived from an EMBL/GenBank/DDBJ whole genome shotgun (WGS) entry which is preliminary data.</text>
</comment>
<accession>A0A0F9M3H1</accession>
<name>A0A0F9M3H1_9ZZZZ</name>
<dbReference type="Gene3D" id="3.40.630.30">
    <property type="match status" value="1"/>
</dbReference>
<proteinExistence type="predicted"/>
<dbReference type="EMBL" id="LAZR01005204">
    <property type="protein sequence ID" value="KKN01930.1"/>
    <property type="molecule type" value="Genomic_DNA"/>
</dbReference>
<protein>
    <recommendedName>
        <fullName evidence="1">N-acetyltransferase domain-containing protein</fullName>
    </recommendedName>
</protein>
<dbReference type="CDD" id="cd04301">
    <property type="entry name" value="NAT_SF"/>
    <property type="match status" value="1"/>
</dbReference>
<organism evidence="2">
    <name type="scientific">marine sediment metagenome</name>
    <dbReference type="NCBI Taxonomy" id="412755"/>
    <lineage>
        <taxon>unclassified sequences</taxon>
        <taxon>metagenomes</taxon>
        <taxon>ecological metagenomes</taxon>
    </lineage>
</organism>
<dbReference type="AlphaFoldDB" id="A0A0F9M3H1"/>
<evidence type="ECO:0000313" key="2">
    <source>
        <dbReference type="EMBL" id="KKN01930.1"/>
    </source>
</evidence>
<reference evidence="2" key="1">
    <citation type="journal article" date="2015" name="Nature">
        <title>Complex archaea that bridge the gap between prokaryotes and eukaryotes.</title>
        <authorList>
            <person name="Spang A."/>
            <person name="Saw J.H."/>
            <person name="Jorgensen S.L."/>
            <person name="Zaremba-Niedzwiedzka K."/>
            <person name="Martijn J."/>
            <person name="Lind A.E."/>
            <person name="van Eijk R."/>
            <person name="Schleper C."/>
            <person name="Guy L."/>
            <person name="Ettema T.J."/>
        </authorList>
    </citation>
    <scope>NUCLEOTIDE SEQUENCE</scope>
</reference>
<sequence>MGSNKKIKVRRAEPKDIVNIAKLLSEGWNEATTEFAPIDDVCGYRWILGILEEGFVVVADLNGRIIGAACASPYRPPWSRMWLIDMEFLYVLPSFRKDGIAGSLLRAVENFADNNSAPMTFRIHTEDKPLVKDRMMKIAGWFYIGGSFLRPAHGQRQDNNNDGE</sequence>
<feature type="domain" description="N-acetyltransferase" evidence="1">
    <location>
        <begin position="7"/>
        <end position="164"/>
    </location>
</feature>
<dbReference type="Pfam" id="PF00583">
    <property type="entry name" value="Acetyltransf_1"/>
    <property type="match status" value="1"/>
</dbReference>
<gene>
    <name evidence="2" type="ORF">LCGC14_1122810</name>
</gene>
<dbReference type="InterPro" id="IPR000182">
    <property type="entry name" value="GNAT_dom"/>
</dbReference>
<dbReference type="SUPFAM" id="SSF55729">
    <property type="entry name" value="Acyl-CoA N-acyltransferases (Nat)"/>
    <property type="match status" value="1"/>
</dbReference>
<dbReference type="GO" id="GO:0016747">
    <property type="term" value="F:acyltransferase activity, transferring groups other than amino-acyl groups"/>
    <property type="evidence" value="ECO:0007669"/>
    <property type="project" value="InterPro"/>
</dbReference>
<evidence type="ECO:0000259" key="1">
    <source>
        <dbReference type="PROSITE" id="PS51186"/>
    </source>
</evidence>
<dbReference type="InterPro" id="IPR016181">
    <property type="entry name" value="Acyl_CoA_acyltransferase"/>
</dbReference>